<dbReference type="EMBL" id="JAEIJD010000006">
    <property type="protein sequence ID" value="MBI6630097.1"/>
    <property type="molecule type" value="Genomic_DNA"/>
</dbReference>
<evidence type="ECO:0000259" key="1">
    <source>
        <dbReference type="Pfam" id="PF00188"/>
    </source>
</evidence>
<evidence type="ECO:0000313" key="3">
    <source>
        <dbReference type="Proteomes" id="UP000613255"/>
    </source>
</evidence>
<gene>
    <name evidence="2" type="ORF">JAO82_09410</name>
</gene>
<accession>A0A934HRG5</accession>
<dbReference type="Gene3D" id="3.40.33.10">
    <property type="entry name" value="CAP"/>
    <property type="match status" value="1"/>
</dbReference>
<protein>
    <submittedName>
        <fullName evidence="2">CAP domain-containing protein</fullName>
    </submittedName>
</protein>
<sequence length="167" mass="18475">MLSLLRHFFGLSLVAILAACSDGSAVIEARVEENAGPDNFEVSRLLDDIRMQNRLPGLKRSPRLDVAARRHATDMARNGFFSHQSPTTGAVGERVSASGYQWCFVAENIARGQRTEAVVLNSWLRSPGHRKNILSKRAEEFGFARASEPGAAQRPVWVMVLAGRRCR</sequence>
<organism evidence="2 3">
    <name type="scientific">Pontibaca salina</name>
    <dbReference type="NCBI Taxonomy" id="2795731"/>
    <lineage>
        <taxon>Bacteria</taxon>
        <taxon>Pseudomonadati</taxon>
        <taxon>Pseudomonadota</taxon>
        <taxon>Alphaproteobacteria</taxon>
        <taxon>Rhodobacterales</taxon>
        <taxon>Roseobacteraceae</taxon>
        <taxon>Pontibaca</taxon>
    </lineage>
</organism>
<feature type="domain" description="SCP" evidence="1">
    <location>
        <begin position="45"/>
        <end position="153"/>
    </location>
</feature>
<comment type="caution">
    <text evidence="2">The sequence shown here is derived from an EMBL/GenBank/DDBJ whole genome shotgun (WGS) entry which is preliminary data.</text>
</comment>
<proteinExistence type="predicted"/>
<dbReference type="AlphaFoldDB" id="A0A934HRG5"/>
<reference evidence="2" key="1">
    <citation type="submission" date="2020-12" db="EMBL/GenBank/DDBJ databases">
        <title>Pontibaca salina gen. nov., sp. nov., isolated from marine sediment.</title>
        <authorList>
            <person name="Bo J."/>
            <person name="Wang S."/>
            <person name="Song X."/>
            <person name="Du Z."/>
        </authorList>
    </citation>
    <scope>NUCLEOTIDE SEQUENCE</scope>
    <source>
        <strain evidence="2">S1109L</strain>
    </source>
</reference>
<keyword evidence="3" id="KW-1185">Reference proteome</keyword>
<dbReference type="PANTHER" id="PTHR31157">
    <property type="entry name" value="SCP DOMAIN-CONTAINING PROTEIN"/>
    <property type="match status" value="1"/>
</dbReference>
<dbReference type="InterPro" id="IPR035940">
    <property type="entry name" value="CAP_sf"/>
</dbReference>
<evidence type="ECO:0000313" key="2">
    <source>
        <dbReference type="EMBL" id="MBI6630097.1"/>
    </source>
</evidence>
<dbReference type="RefSeq" id="WP_198686116.1">
    <property type="nucleotide sequence ID" value="NZ_JAEIJD010000006.1"/>
</dbReference>
<dbReference type="CDD" id="cd05379">
    <property type="entry name" value="CAP_bacterial"/>
    <property type="match status" value="1"/>
</dbReference>
<dbReference type="InterPro" id="IPR014044">
    <property type="entry name" value="CAP_dom"/>
</dbReference>
<dbReference type="PANTHER" id="PTHR31157:SF1">
    <property type="entry name" value="SCP DOMAIN-CONTAINING PROTEIN"/>
    <property type="match status" value="1"/>
</dbReference>
<dbReference type="Pfam" id="PF00188">
    <property type="entry name" value="CAP"/>
    <property type="match status" value="1"/>
</dbReference>
<dbReference type="Proteomes" id="UP000613255">
    <property type="component" value="Unassembled WGS sequence"/>
</dbReference>
<dbReference type="SUPFAM" id="SSF55797">
    <property type="entry name" value="PR-1-like"/>
    <property type="match status" value="1"/>
</dbReference>
<name>A0A934HRG5_9RHOB</name>